<evidence type="ECO:0000256" key="2">
    <source>
        <dbReference type="ARBA" id="ARBA00023163"/>
    </source>
</evidence>
<dbReference type="GO" id="GO:0000122">
    <property type="term" value="P:negative regulation of transcription by RNA polymerase II"/>
    <property type="evidence" value="ECO:0007669"/>
    <property type="project" value="TreeGrafter"/>
</dbReference>
<dbReference type="Pfam" id="PF00505">
    <property type="entry name" value="HMG_box"/>
    <property type="match status" value="1"/>
</dbReference>
<dbReference type="Proteomes" id="UP001161017">
    <property type="component" value="Unassembled WGS sequence"/>
</dbReference>
<dbReference type="AlphaFoldDB" id="A0AA43QKD5"/>
<dbReference type="SMART" id="SM00398">
    <property type="entry name" value="HMG"/>
    <property type="match status" value="1"/>
</dbReference>
<proteinExistence type="predicted"/>
<feature type="compositionally biased region" description="Basic and acidic residues" evidence="4">
    <location>
        <begin position="184"/>
        <end position="193"/>
    </location>
</feature>
<dbReference type="PROSITE" id="PS50118">
    <property type="entry name" value="HMG_BOX_2"/>
    <property type="match status" value="1"/>
</dbReference>
<evidence type="ECO:0000313" key="7">
    <source>
        <dbReference type="Proteomes" id="UP001161017"/>
    </source>
</evidence>
<accession>A0AA43QKD5</accession>
<evidence type="ECO:0000313" key="6">
    <source>
        <dbReference type="EMBL" id="MDI1486949.1"/>
    </source>
</evidence>
<evidence type="ECO:0000259" key="5">
    <source>
        <dbReference type="PROSITE" id="PS50118"/>
    </source>
</evidence>
<name>A0AA43QKD5_9LECA</name>
<dbReference type="GO" id="GO:0005634">
    <property type="term" value="C:nucleus"/>
    <property type="evidence" value="ECO:0007669"/>
    <property type="project" value="UniProtKB-UniRule"/>
</dbReference>
<organism evidence="6 7">
    <name type="scientific">Ramalina farinacea</name>
    <dbReference type="NCBI Taxonomy" id="258253"/>
    <lineage>
        <taxon>Eukaryota</taxon>
        <taxon>Fungi</taxon>
        <taxon>Dikarya</taxon>
        <taxon>Ascomycota</taxon>
        <taxon>Pezizomycotina</taxon>
        <taxon>Lecanoromycetes</taxon>
        <taxon>OSLEUM clade</taxon>
        <taxon>Lecanoromycetidae</taxon>
        <taxon>Lecanorales</taxon>
        <taxon>Lecanorineae</taxon>
        <taxon>Ramalinaceae</taxon>
        <taxon>Ramalina</taxon>
    </lineage>
</organism>
<dbReference type="EMBL" id="JAPUFD010000004">
    <property type="protein sequence ID" value="MDI1486949.1"/>
    <property type="molecule type" value="Genomic_DNA"/>
</dbReference>
<dbReference type="InterPro" id="IPR036910">
    <property type="entry name" value="HMG_box_dom_sf"/>
</dbReference>
<protein>
    <recommendedName>
        <fullName evidence="5">HMG box domain-containing protein</fullName>
    </recommendedName>
</protein>
<reference evidence="6" key="1">
    <citation type="journal article" date="2023" name="Genome Biol. Evol.">
        <title>First Whole Genome Sequence and Flow Cytometry Genome Size Data for the Lichen-Forming Fungus Ramalina farinacea (Ascomycota).</title>
        <authorList>
            <person name="Llewellyn T."/>
            <person name="Mian S."/>
            <person name="Hill R."/>
            <person name="Leitch I.J."/>
            <person name="Gaya E."/>
        </authorList>
    </citation>
    <scope>NUCLEOTIDE SEQUENCE</scope>
    <source>
        <strain evidence="6">LIQ254RAFAR</strain>
    </source>
</reference>
<keyword evidence="2" id="KW-0804">Transcription</keyword>
<feature type="region of interest" description="Disordered" evidence="4">
    <location>
        <begin position="184"/>
        <end position="246"/>
    </location>
</feature>
<sequence length="338" mass="37901">MNAPQPMTALQLQQLFINIGVPASAATLIWSNFVREMQQGDCNIPVLLMDFARQIGAEEIQKIVVNYSAMIEMRGQVVLDASGSHMTIEATRCPELTVTPWPQTKALNGALLQTKSLGETSKDSHVKRPANHFLLFRQFQQSKEPYRGMPFTQQSGEIAAVWRALGEEKKDYWKRLAKEESRRHKLAHPDYKFSPRKPGQIKKRISSKQRQNLAAAAARDDQPAEGSSDANNLPTSEPGPTQLVPHSEIPMTSLGNAVIDLGDPDLDDEDLRRYLTSYNNFISNRPNYPINPDAINFTCLHSEPTEASLSQKIFYESCADFNVGDSTWEEFMEEGAFA</sequence>
<dbReference type="GO" id="GO:0000978">
    <property type="term" value="F:RNA polymerase II cis-regulatory region sequence-specific DNA binding"/>
    <property type="evidence" value="ECO:0007669"/>
    <property type="project" value="TreeGrafter"/>
</dbReference>
<comment type="caution">
    <text evidence="6">The sequence shown here is derived from an EMBL/GenBank/DDBJ whole genome shotgun (WGS) entry which is preliminary data.</text>
</comment>
<dbReference type="InterPro" id="IPR050140">
    <property type="entry name" value="SRY-related_HMG-box_TF-like"/>
</dbReference>
<feature type="compositionally biased region" description="Polar residues" evidence="4">
    <location>
        <begin position="228"/>
        <end position="239"/>
    </location>
</feature>
<evidence type="ECO:0000256" key="1">
    <source>
        <dbReference type="ARBA" id="ARBA00023125"/>
    </source>
</evidence>
<keyword evidence="7" id="KW-1185">Reference proteome</keyword>
<feature type="domain" description="HMG box" evidence="5">
    <location>
        <begin position="126"/>
        <end position="192"/>
    </location>
</feature>
<dbReference type="CDD" id="cd01389">
    <property type="entry name" value="HMG-box_ROX1-like"/>
    <property type="match status" value="1"/>
</dbReference>
<dbReference type="PANTHER" id="PTHR10270">
    <property type="entry name" value="SOX TRANSCRIPTION FACTOR"/>
    <property type="match status" value="1"/>
</dbReference>
<evidence type="ECO:0000256" key="3">
    <source>
        <dbReference type="PROSITE-ProRule" id="PRU00267"/>
    </source>
</evidence>
<dbReference type="PANTHER" id="PTHR10270:SF161">
    <property type="entry name" value="SEX-DETERMINING REGION Y PROTEIN"/>
    <property type="match status" value="1"/>
</dbReference>
<evidence type="ECO:0000256" key="4">
    <source>
        <dbReference type="SAM" id="MobiDB-lite"/>
    </source>
</evidence>
<dbReference type="GO" id="GO:0001228">
    <property type="term" value="F:DNA-binding transcription activator activity, RNA polymerase II-specific"/>
    <property type="evidence" value="ECO:0007669"/>
    <property type="project" value="TreeGrafter"/>
</dbReference>
<dbReference type="SUPFAM" id="SSF47095">
    <property type="entry name" value="HMG-box"/>
    <property type="match status" value="1"/>
</dbReference>
<dbReference type="Gene3D" id="1.10.30.10">
    <property type="entry name" value="High mobility group box domain"/>
    <property type="match status" value="1"/>
</dbReference>
<gene>
    <name evidence="6" type="ORF">OHK93_006211</name>
</gene>
<keyword evidence="1 3" id="KW-0238">DNA-binding</keyword>
<dbReference type="GO" id="GO:0030154">
    <property type="term" value="P:cell differentiation"/>
    <property type="evidence" value="ECO:0007669"/>
    <property type="project" value="TreeGrafter"/>
</dbReference>
<keyword evidence="3" id="KW-0539">Nucleus</keyword>
<dbReference type="InterPro" id="IPR009071">
    <property type="entry name" value="HMG_box_dom"/>
</dbReference>
<feature type="DNA-binding region" description="HMG box" evidence="3">
    <location>
        <begin position="126"/>
        <end position="192"/>
    </location>
</feature>